<feature type="non-terminal residue" evidence="2">
    <location>
        <position position="1"/>
    </location>
</feature>
<keyword evidence="2" id="KW-0472">Membrane</keyword>
<feature type="compositionally biased region" description="Basic residues" evidence="1">
    <location>
        <begin position="104"/>
        <end position="121"/>
    </location>
</feature>
<dbReference type="EMBL" id="CADCUH010000004">
    <property type="protein sequence ID" value="CAA9314605.1"/>
    <property type="molecule type" value="Genomic_DNA"/>
</dbReference>
<gene>
    <name evidence="2" type="ORF">AVDCRST_MAG36-42</name>
</gene>
<reference evidence="2" key="1">
    <citation type="submission" date="2020-02" db="EMBL/GenBank/DDBJ databases">
        <authorList>
            <person name="Meier V. D."/>
        </authorList>
    </citation>
    <scope>NUCLEOTIDE SEQUENCE</scope>
    <source>
        <strain evidence="2">AVDCRST_MAG36</strain>
    </source>
</reference>
<protein>
    <submittedName>
        <fullName evidence="2">Transmembrane protein</fullName>
    </submittedName>
</protein>
<feature type="compositionally biased region" description="Basic and acidic residues" evidence="1">
    <location>
        <begin position="43"/>
        <end position="69"/>
    </location>
</feature>
<keyword evidence="2" id="KW-0812">Transmembrane</keyword>
<evidence type="ECO:0000256" key="1">
    <source>
        <dbReference type="SAM" id="MobiDB-lite"/>
    </source>
</evidence>
<proteinExistence type="predicted"/>
<feature type="compositionally biased region" description="Basic and acidic residues" evidence="1">
    <location>
        <begin position="122"/>
        <end position="137"/>
    </location>
</feature>
<dbReference type="AlphaFoldDB" id="A0A6J4KTB5"/>
<sequence>ELPCRRRPPEDRSHPRVPPVARGLRRLRRGAAGRGLPVRQRVPGRELPHRGDRPQAARAGDRAAHDRPGRARRLPLRGVARCAHRAGPLDLRHRGHPRHDPLHRPARRSVRAGVRARRVRRDPRPPRLQLGEHDGGDALRGARRAQARRQSPGAARHDARRPARRVRRL</sequence>
<name>A0A6J4KTB5_9ACTN</name>
<feature type="region of interest" description="Disordered" evidence="1">
    <location>
        <begin position="1"/>
        <end position="169"/>
    </location>
</feature>
<evidence type="ECO:0000313" key="2">
    <source>
        <dbReference type="EMBL" id="CAA9314605.1"/>
    </source>
</evidence>
<accession>A0A6J4KTB5</accession>
<organism evidence="2">
    <name type="scientific">uncultured Nocardioidaceae bacterium</name>
    <dbReference type="NCBI Taxonomy" id="253824"/>
    <lineage>
        <taxon>Bacteria</taxon>
        <taxon>Bacillati</taxon>
        <taxon>Actinomycetota</taxon>
        <taxon>Actinomycetes</taxon>
        <taxon>Propionibacteriales</taxon>
        <taxon>Nocardioidaceae</taxon>
        <taxon>environmental samples</taxon>
    </lineage>
</organism>
<feature type="non-terminal residue" evidence="2">
    <location>
        <position position="169"/>
    </location>
</feature>